<feature type="transmembrane region" description="Helical" evidence="1">
    <location>
        <begin position="98"/>
        <end position="128"/>
    </location>
</feature>
<accession>A0A2H0KUM0</accession>
<feature type="transmembrane region" description="Helical" evidence="1">
    <location>
        <begin position="21"/>
        <end position="43"/>
    </location>
</feature>
<dbReference type="Proteomes" id="UP000229317">
    <property type="component" value="Unassembled WGS sequence"/>
</dbReference>
<sequence>MPIKKFYIKEAIKFGWEKMKSNFWILVTIIIVVWLVGSLPAWIEKATQAKTPALSFVFAIISVLLQFIISIGLIKISLKLCDSQKPKVSDLFSGYPLFLNYLIVSIVYGLIVMAGFILLIVPGIIWAIKYQFAQYLVIDKGYKPIEAIKKSGQITKDAKWSLLLLGLLSGLINVLGAIALVVGLFATVPTTMVAKAFVYRKLLEHPEAETEPQSTSPTPPVPII</sequence>
<feature type="transmembrane region" description="Helical" evidence="1">
    <location>
        <begin position="55"/>
        <end position="78"/>
    </location>
</feature>
<dbReference type="PANTHER" id="PTHR40076">
    <property type="entry name" value="MEMBRANE PROTEIN-RELATED"/>
    <property type="match status" value="1"/>
</dbReference>
<keyword evidence="1" id="KW-0812">Transmembrane</keyword>
<keyword evidence="1" id="KW-1133">Transmembrane helix</keyword>
<name>A0A2H0KUM0_9BACT</name>
<reference evidence="2 3" key="1">
    <citation type="submission" date="2017-09" db="EMBL/GenBank/DDBJ databases">
        <title>Depth-based differentiation of microbial function through sediment-hosted aquifers and enrichment of novel symbionts in the deep terrestrial subsurface.</title>
        <authorList>
            <person name="Probst A.J."/>
            <person name="Ladd B."/>
            <person name="Jarett J.K."/>
            <person name="Geller-Mcgrath D.E."/>
            <person name="Sieber C.M."/>
            <person name="Emerson J.B."/>
            <person name="Anantharaman K."/>
            <person name="Thomas B.C."/>
            <person name="Malmstrom R."/>
            <person name="Stieglmeier M."/>
            <person name="Klingl A."/>
            <person name="Woyke T."/>
            <person name="Ryan C.M."/>
            <person name="Banfield J.F."/>
        </authorList>
    </citation>
    <scope>NUCLEOTIDE SEQUENCE [LARGE SCALE GENOMIC DNA]</scope>
    <source>
        <strain evidence="2">CG11_big_fil_rev_8_21_14_0_20_40_15</strain>
    </source>
</reference>
<evidence type="ECO:0008006" key="4">
    <source>
        <dbReference type="Google" id="ProtNLM"/>
    </source>
</evidence>
<dbReference type="EMBL" id="PCVO01000045">
    <property type="protein sequence ID" value="PIQ75114.1"/>
    <property type="molecule type" value="Genomic_DNA"/>
</dbReference>
<feature type="transmembrane region" description="Helical" evidence="1">
    <location>
        <begin position="160"/>
        <end position="186"/>
    </location>
</feature>
<evidence type="ECO:0000256" key="1">
    <source>
        <dbReference type="SAM" id="Phobius"/>
    </source>
</evidence>
<evidence type="ECO:0000313" key="3">
    <source>
        <dbReference type="Proteomes" id="UP000229317"/>
    </source>
</evidence>
<protein>
    <recommendedName>
        <fullName evidence="4">Glycerophosphoryl diester phosphodiesterase membrane domain-containing protein</fullName>
    </recommendedName>
</protein>
<evidence type="ECO:0000313" key="2">
    <source>
        <dbReference type="EMBL" id="PIQ75114.1"/>
    </source>
</evidence>
<proteinExistence type="predicted"/>
<dbReference type="InterPro" id="IPR010380">
    <property type="entry name" value="DUF975"/>
</dbReference>
<dbReference type="AlphaFoldDB" id="A0A2H0KUM0"/>
<comment type="caution">
    <text evidence="2">The sequence shown here is derived from an EMBL/GenBank/DDBJ whole genome shotgun (WGS) entry which is preliminary data.</text>
</comment>
<keyword evidence="1" id="KW-0472">Membrane</keyword>
<gene>
    <name evidence="2" type="ORF">COV84_02875</name>
</gene>
<dbReference type="PANTHER" id="PTHR40076:SF1">
    <property type="entry name" value="MEMBRANE PROTEIN"/>
    <property type="match status" value="1"/>
</dbReference>
<organism evidence="2 3">
    <name type="scientific">Candidatus Portnoybacteria bacterium CG11_big_fil_rev_8_21_14_0_20_40_15</name>
    <dbReference type="NCBI Taxonomy" id="1974817"/>
    <lineage>
        <taxon>Bacteria</taxon>
        <taxon>Candidatus Portnoyibacteriota</taxon>
    </lineage>
</organism>